<reference evidence="1" key="2">
    <citation type="journal article" date="2023" name="Microbiol Resour">
        <title>Decontamination and Annotation of the Draft Genome Sequence of the Oomycete Lagenidium giganteum ARSEF 373.</title>
        <authorList>
            <person name="Morgan W.R."/>
            <person name="Tartar A."/>
        </authorList>
    </citation>
    <scope>NUCLEOTIDE SEQUENCE</scope>
    <source>
        <strain evidence="1">ARSEF 373</strain>
    </source>
</reference>
<gene>
    <name evidence="1" type="ORF">N0F65_001746</name>
</gene>
<reference evidence="1" key="1">
    <citation type="submission" date="2022-11" db="EMBL/GenBank/DDBJ databases">
        <authorList>
            <person name="Morgan W.R."/>
            <person name="Tartar A."/>
        </authorList>
    </citation>
    <scope>NUCLEOTIDE SEQUENCE</scope>
    <source>
        <strain evidence="1">ARSEF 373</strain>
    </source>
</reference>
<protein>
    <submittedName>
        <fullName evidence="1">Uncharacterized protein</fullName>
    </submittedName>
</protein>
<sequence>MSTIFKVSDAAMNLYGWLDWIVNENRELALCEKPRARKYSPLPPVCRPTLKSACGACMSAFKTRLLRSCVGSVSDLNSTRGRMAVRTILQFLQ</sequence>
<proteinExistence type="predicted"/>
<accession>A0AAV2Z2B4</accession>
<keyword evidence="2" id="KW-1185">Reference proteome</keyword>
<name>A0AAV2Z2B4_9STRA</name>
<comment type="caution">
    <text evidence="1">The sequence shown here is derived from an EMBL/GenBank/DDBJ whole genome shotgun (WGS) entry which is preliminary data.</text>
</comment>
<dbReference type="AlphaFoldDB" id="A0AAV2Z2B4"/>
<dbReference type="Proteomes" id="UP001146120">
    <property type="component" value="Unassembled WGS sequence"/>
</dbReference>
<evidence type="ECO:0000313" key="2">
    <source>
        <dbReference type="Proteomes" id="UP001146120"/>
    </source>
</evidence>
<organism evidence="1 2">
    <name type="scientific">Lagenidium giganteum</name>
    <dbReference type="NCBI Taxonomy" id="4803"/>
    <lineage>
        <taxon>Eukaryota</taxon>
        <taxon>Sar</taxon>
        <taxon>Stramenopiles</taxon>
        <taxon>Oomycota</taxon>
        <taxon>Peronosporomycetes</taxon>
        <taxon>Pythiales</taxon>
        <taxon>Pythiaceae</taxon>
    </lineage>
</organism>
<dbReference type="EMBL" id="DAKRPA010000053">
    <property type="protein sequence ID" value="DBA01118.1"/>
    <property type="molecule type" value="Genomic_DNA"/>
</dbReference>
<evidence type="ECO:0000313" key="1">
    <source>
        <dbReference type="EMBL" id="DBA01118.1"/>
    </source>
</evidence>